<dbReference type="InterPro" id="IPR020476">
    <property type="entry name" value="Nudix_hydrolase"/>
</dbReference>
<gene>
    <name evidence="10" type="ORF">SAMN05421644_14112</name>
</gene>
<protein>
    <recommendedName>
        <fullName evidence="4">GDP-mannose pyrophosphatase</fullName>
    </recommendedName>
    <alternativeName>
        <fullName evidence="6">GDP-mannose hydrolase</fullName>
    </alternativeName>
    <alternativeName>
        <fullName evidence="7">GDPMK</fullName>
    </alternativeName>
</protein>
<dbReference type="GO" id="GO:0005829">
    <property type="term" value="C:cytosol"/>
    <property type="evidence" value="ECO:0007669"/>
    <property type="project" value="TreeGrafter"/>
</dbReference>
<dbReference type="PROSITE" id="PS51462">
    <property type="entry name" value="NUDIX"/>
    <property type="match status" value="1"/>
</dbReference>
<evidence type="ECO:0000256" key="2">
    <source>
        <dbReference type="ARBA" id="ARBA00001946"/>
    </source>
</evidence>
<dbReference type="InterPro" id="IPR020084">
    <property type="entry name" value="NUDIX_hydrolase_CS"/>
</dbReference>
<comment type="similarity">
    <text evidence="3">Belongs to the Nudix hydrolase family. NudK subfamily.</text>
</comment>
<name>A0A1H3I8U2_ALLWA</name>
<evidence type="ECO:0000256" key="8">
    <source>
        <dbReference type="RuleBase" id="RU003476"/>
    </source>
</evidence>
<evidence type="ECO:0000256" key="1">
    <source>
        <dbReference type="ARBA" id="ARBA00000847"/>
    </source>
</evidence>
<accession>A0A1H3I8U2</accession>
<evidence type="ECO:0000313" key="10">
    <source>
        <dbReference type="EMBL" id="SDY24107.1"/>
    </source>
</evidence>
<evidence type="ECO:0000256" key="7">
    <source>
        <dbReference type="ARBA" id="ARBA00032272"/>
    </source>
</evidence>
<dbReference type="Pfam" id="PF00293">
    <property type="entry name" value="NUDIX"/>
    <property type="match status" value="1"/>
</dbReference>
<dbReference type="GO" id="GO:0019693">
    <property type="term" value="P:ribose phosphate metabolic process"/>
    <property type="evidence" value="ECO:0007669"/>
    <property type="project" value="TreeGrafter"/>
</dbReference>
<dbReference type="STRING" id="61595.SAMN05421644_14112"/>
<dbReference type="EMBL" id="FNOW01000041">
    <property type="protein sequence ID" value="SDY24107.1"/>
    <property type="molecule type" value="Genomic_DNA"/>
</dbReference>
<feature type="domain" description="Nudix hydrolase" evidence="9">
    <location>
        <begin position="38"/>
        <end position="167"/>
    </location>
</feature>
<dbReference type="PRINTS" id="PR00502">
    <property type="entry name" value="NUDIXFAMILY"/>
</dbReference>
<dbReference type="InterPro" id="IPR000086">
    <property type="entry name" value="NUDIX_hydrolase_dom"/>
</dbReference>
<dbReference type="GO" id="GO:0006753">
    <property type="term" value="P:nucleoside phosphate metabolic process"/>
    <property type="evidence" value="ECO:0007669"/>
    <property type="project" value="TreeGrafter"/>
</dbReference>
<dbReference type="PANTHER" id="PTHR11839">
    <property type="entry name" value="UDP/ADP-SUGAR PYROPHOSPHATASE"/>
    <property type="match status" value="1"/>
</dbReference>
<dbReference type="SUPFAM" id="SSF55811">
    <property type="entry name" value="Nudix"/>
    <property type="match status" value="1"/>
</dbReference>
<dbReference type="PANTHER" id="PTHR11839:SF18">
    <property type="entry name" value="NUDIX HYDROLASE DOMAIN-CONTAINING PROTEIN"/>
    <property type="match status" value="1"/>
</dbReference>
<organism evidence="10 11">
    <name type="scientific">Allochromatium warmingii</name>
    <name type="common">Chromatium warmingii</name>
    <dbReference type="NCBI Taxonomy" id="61595"/>
    <lineage>
        <taxon>Bacteria</taxon>
        <taxon>Pseudomonadati</taxon>
        <taxon>Pseudomonadota</taxon>
        <taxon>Gammaproteobacteria</taxon>
        <taxon>Chromatiales</taxon>
        <taxon>Chromatiaceae</taxon>
        <taxon>Allochromatium</taxon>
    </lineage>
</organism>
<comment type="catalytic activity">
    <reaction evidence="1">
        <text>GDP-alpha-D-mannose + H2O = alpha-D-mannose 1-phosphate + GMP + 2 H(+)</text>
        <dbReference type="Rhea" id="RHEA:27978"/>
        <dbReference type="ChEBI" id="CHEBI:15377"/>
        <dbReference type="ChEBI" id="CHEBI:15378"/>
        <dbReference type="ChEBI" id="CHEBI:57527"/>
        <dbReference type="ChEBI" id="CHEBI:58115"/>
        <dbReference type="ChEBI" id="CHEBI:58409"/>
    </reaction>
</comment>
<evidence type="ECO:0000256" key="5">
    <source>
        <dbReference type="ARBA" id="ARBA00022801"/>
    </source>
</evidence>
<evidence type="ECO:0000256" key="4">
    <source>
        <dbReference type="ARBA" id="ARBA00016377"/>
    </source>
</evidence>
<dbReference type="GO" id="GO:0016462">
    <property type="term" value="F:pyrophosphatase activity"/>
    <property type="evidence" value="ECO:0007669"/>
    <property type="project" value="UniProtKB-ARBA"/>
</dbReference>
<dbReference type="AlphaFoldDB" id="A0A1H3I8U2"/>
<dbReference type="CDD" id="cd03424">
    <property type="entry name" value="NUDIX_ADPRase_Nudt5_UGPPase_Nudt14"/>
    <property type="match status" value="1"/>
</dbReference>
<sequence length="188" mass="20776">MSTGDIRQREPIYQGKVIEVAVETVELPDGQAVALEMVHHPGGAAAVALDEHERVCLLRQYRHAARGWIWELPAGRLDAGETPLVTARRELAEEAGLIATEWLDLGALHSSPGIFDEVIYLWLGRNLSEQPTAHESGEVIEIHWMPLRQALDWCNDGTITDSKTLVGLYRAGAYLNAQAEMRSEDPGC</sequence>
<dbReference type="Proteomes" id="UP000198672">
    <property type="component" value="Unassembled WGS sequence"/>
</dbReference>
<dbReference type="Gene3D" id="3.90.79.10">
    <property type="entry name" value="Nucleoside Triphosphate Pyrophosphohydrolase"/>
    <property type="match status" value="1"/>
</dbReference>
<evidence type="ECO:0000256" key="6">
    <source>
        <dbReference type="ARBA" id="ARBA00032162"/>
    </source>
</evidence>
<evidence type="ECO:0000259" key="9">
    <source>
        <dbReference type="PROSITE" id="PS51462"/>
    </source>
</evidence>
<dbReference type="InterPro" id="IPR015797">
    <property type="entry name" value="NUDIX_hydrolase-like_dom_sf"/>
</dbReference>
<reference evidence="11" key="1">
    <citation type="submission" date="2016-10" db="EMBL/GenBank/DDBJ databases">
        <authorList>
            <person name="Varghese N."/>
            <person name="Submissions S."/>
        </authorList>
    </citation>
    <scope>NUCLEOTIDE SEQUENCE [LARGE SCALE GENOMIC DNA]</scope>
    <source>
        <strain evidence="11">DSM 173</strain>
    </source>
</reference>
<dbReference type="OrthoDB" id="7066556at2"/>
<keyword evidence="5 8" id="KW-0378">Hydrolase</keyword>
<proteinExistence type="inferred from homology"/>
<evidence type="ECO:0000313" key="11">
    <source>
        <dbReference type="Proteomes" id="UP000198672"/>
    </source>
</evidence>
<dbReference type="RefSeq" id="WP_091334738.1">
    <property type="nucleotide sequence ID" value="NZ_FNOW01000041.1"/>
</dbReference>
<keyword evidence="11" id="KW-1185">Reference proteome</keyword>
<dbReference type="PROSITE" id="PS00893">
    <property type="entry name" value="NUDIX_BOX"/>
    <property type="match status" value="1"/>
</dbReference>
<evidence type="ECO:0000256" key="3">
    <source>
        <dbReference type="ARBA" id="ARBA00007275"/>
    </source>
</evidence>
<comment type="cofactor">
    <cofactor evidence="2">
        <name>Mg(2+)</name>
        <dbReference type="ChEBI" id="CHEBI:18420"/>
    </cofactor>
</comment>